<dbReference type="Gene3D" id="3.40.50.980">
    <property type="match status" value="2"/>
</dbReference>
<dbReference type="PANTHER" id="PTHR45527">
    <property type="entry name" value="NONRIBOSOMAL PEPTIDE SYNTHETASE"/>
    <property type="match status" value="1"/>
</dbReference>
<dbReference type="InterPro" id="IPR010071">
    <property type="entry name" value="AA_adenyl_dom"/>
</dbReference>
<evidence type="ECO:0000259" key="4">
    <source>
        <dbReference type="PROSITE" id="PS50075"/>
    </source>
</evidence>
<dbReference type="InterPro" id="IPR023213">
    <property type="entry name" value="CAT-like_dom_sf"/>
</dbReference>
<dbReference type="GO" id="GO:0043041">
    <property type="term" value="P:amino acid activation for nonribosomal peptide biosynthetic process"/>
    <property type="evidence" value="ECO:0007669"/>
    <property type="project" value="TreeGrafter"/>
</dbReference>
<dbReference type="InterPro" id="IPR045851">
    <property type="entry name" value="AMP-bd_C_sf"/>
</dbReference>
<dbReference type="InterPro" id="IPR029058">
    <property type="entry name" value="AB_hydrolase_fold"/>
</dbReference>
<dbReference type="Gene3D" id="3.40.50.1820">
    <property type="entry name" value="alpha/beta hydrolase"/>
    <property type="match status" value="1"/>
</dbReference>
<name>A0A8J3NBR4_9ACTN</name>
<dbReference type="InterPro" id="IPR020806">
    <property type="entry name" value="PKS_PP-bd"/>
</dbReference>
<dbReference type="NCBIfam" id="TIGR01733">
    <property type="entry name" value="AA-adenyl-dom"/>
    <property type="match status" value="1"/>
</dbReference>
<reference evidence="5" key="1">
    <citation type="submission" date="2021-01" db="EMBL/GenBank/DDBJ databases">
        <title>Whole genome shotgun sequence of Actinocatenispora rupis NBRC 107355.</title>
        <authorList>
            <person name="Komaki H."/>
            <person name="Tamura T."/>
        </authorList>
    </citation>
    <scope>NUCLEOTIDE SEQUENCE</scope>
    <source>
        <strain evidence="5">NBRC 107355</strain>
    </source>
</reference>
<dbReference type="Pfam" id="PF00975">
    <property type="entry name" value="Thioesterase"/>
    <property type="match status" value="1"/>
</dbReference>
<dbReference type="InterPro" id="IPR006162">
    <property type="entry name" value="Ppantetheine_attach_site"/>
</dbReference>
<dbReference type="InterPro" id="IPR001242">
    <property type="entry name" value="Condensation_dom"/>
</dbReference>
<dbReference type="GO" id="GO:0005737">
    <property type="term" value="C:cytoplasm"/>
    <property type="evidence" value="ECO:0007669"/>
    <property type="project" value="TreeGrafter"/>
</dbReference>
<dbReference type="Pfam" id="PF00668">
    <property type="entry name" value="Condensation"/>
    <property type="match status" value="1"/>
</dbReference>
<dbReference type="PROSITE" id="PS50075">
    <property type="entry name" value="CARRIER"/>
    <property type="match status" value="1"/>
</dbReference>
<dbReference type="GO" id="GO:0003824">
    <property type="term" value="F:catalytic activity"/>
    <property type="evidence" value="ECO:0007669"/>
    <property type="project" value="InterPro"/>
</dbReference>
<dbReference type="CDD" id="cd12117">
    <property type="entry name" value="A_NRPS_Srf_like"/>
    <property type="match status" value="1"/>
</dbReference>
<dbReference type="EMBL" id="BOMB01000010">
    <property type="protein sequence ID" value="GID11075.1"/>
    <property type="molecule type" value="Genomic_DNA"/>
</dbReference>
<dbReference type="Gene3D" id="3.30.559.10">
    <property type="entry name" value="Chloramphenicol acetyltransferase-like domain"/>
    <property type="match status" value="1"/>
</dbReference>
<comment type="cofactor">
    <cofactor evidence="1">
        <name>pantetheine 4'-phosphate</name>
        <dbReference type="ChEBI" id="CHEBI:47942"/>
    </cofactor>
</comment>
<dbReference type="InterPro" id="IPR025110">
    <property type="entry name" value="AMP-bd_C"/>
</dbReference>
<dbReference type="GO" id="GO:0044550">
    <property type="term" value="P:secondary metabolite biosynthetic process"/>
    <property type="evidence" value="ECO:0007669"/>
    <property type="project" value="TreeGrafter"/>
</dbReference>
<dbReference type="Pfam" id="PF13193">
    <property type="entry name" value="AMP-binding_C"/>
    <property type="match status" value="1"/>
</dbReference>
<organism evidence="5 6">
    <name type="scientific">Actinocatenispora rupis</name>
    <dbReference type="NCBI Taxonomy" id="519421"/>
    <lineage>
        <taxon>Bacteria</taxon>
        <taxon>Bacillati</taxon>
        <taxon>Actinomycetota</taxon>
        <taxon>Actinomycetes</taxon>
        <taxon>Micromonosporales</taxon>
        <taxon>Micromonosporaceae</taxon>
        <taxon>Actinocatenispora</taxon>
    </lineage>
</organism>
<keyword evidence="2" id="KW-0596">Phosphopantetheine</keyword>
<dbReference type="SUPFAM" id="SSF52777">
    <property type="entry name" value="CoA-dependent acyltransferases"/>
    <property type="match status" value="2"/>
</dbReference>
<dbReference type="Gene3D" id="3.30.300.30">
    <property type="match status" value="1"/>
</dbReference>
<evidence type="ECO:0000256" key="2">
    <source>
        <dbReference type="ARBA" id="ARBA00022450"/>
    </source>
</evidence>
<dbReference type="Proteomes" id="UP000612808">
    <property type="component" value="Unassembled WGS sequence"/>
</dbReference>
<dbReference type="SUPFAM" id="SSF47336">
    <property type="entry name" value="ACP-like"/>
    <property type="match status" value="1"/>
</dbReference>
<protein>
    <recommendedName>
        <fullName evidence="4">Carrier domain-containing protein</fullName>
    </recommendedName>
</protein>
<dbReference type="PANTHER" id="PTHR45527:SF1">
    <property type="entry name" value="FATTY ACID SYNTHASE"/>
    <property type="match status" value="1"/>
</dbReference>
<evidence type="ECO:0000256" key="1">
    <source>
        <dbReference type="ARBA" id="ARBA00001957"/>
    </source>
</evidence>
<dbReference type="InterPro" id="IPR009081">
    <property type="entry name" value="PP-bd_ACP"/>
</dbReference>
<accession>A0A8J3NBR4</accession>
<dbReference type="InterPro" id="IPR036736">
    <property type="entry name" value="ACP-like_sf"/>
</dbReference>
<dbReference type="InterPro" id="IPR001031">
    <property type="entry name" value="Thioesterase"/>
</dbReference>
<dbReference type="Pfam" id="PF00501">
    <property type="entry name" value="AMP-binding"/>
    <property type="match status" value="1"/>
</dbReference>
<gene>
    <name evidence="5" type="ORF">Aru02nite_19640</name>
</gene>
<keyword evidence="6" id="KW-1185">Reference proteome</keyword>
<dbReference type="SUPFAM" id="SSF56801">
    <property type="entry name" value="Acetyl-CoA synthetase-like"/>
    <property type="match status" value="1"/>
</dbReference>
<evidence type="ECO:0000313" key="6">
    <source>
        <dbReference type="Proteomes" id="UP000612808"/>
    </source>
</evidence>
<proteinExistence type="predicted"/>
<dbReference type="SUPFAM" id="SSF53474">
    <property type="entry name" value="alpha/beta-Hydrolases"/>
    <property type="match status" value="1"/>
</dbReference>
<dbReference type="PROSITE" id="PS00012">
    <property type="entry name" value="PHOSPHOPANTETHEINE"/>
    <property type="match status" value="1"/>
</dbReference>
<dbReference type="GO" id="GO:0031177">
    <property type="term" value="F:phosphopantetheine binding"/>
    <property type="evidence" value="ECO:0007669"/>
    <property type="project" value="InterPro"/>
</dbReference>
<dbReference type="InterPro" id="IPR020845">
    <property type="entry name" value="AMP-binding_CS"/>
</dbReference>
<dbReference type="InterPro" id="IPR000873">
    <property type="entry name" value="AMP-dep_synth/lig_dom"/>
</dbReference>
<dbReference type="SMART" id="SM00823">
    <property type="entry name" value="PKS_PP"/>
    <property type="match status" value="1"/>
</dbReference>
<dbReference type="RefSeq" id="WP_203656828.1">
    <property type="nucleotide sequence ID" value="NZ_BOMB01000010.1"/>
</dbReference>
<dbReference type="GO" id="GO:0008610">
    <property type="term" value="P:lipid biosynthetic process"/>
    <property type="evidence" value="ECO:0007669"/>
    <property type="project" value="UniProtKB-ARBA"/>
</dbReference>
<dbReference type="AlphaFoldDB" id="A0A8J3NBR4"/>
<sequence length="1255" mass="131453">MARLSDVLPVSPAQQGLLFHALLGGTGPDFYQVQARFAVDAPVDADALRAAVDGLLVRHPTLRACFRHVAPDRLVQAVPERVSVPWRELAVAPDEVEPLLAADRARRFDPARPPLVRALLLRHPDGSGDLVLTLHHILVDGWSMPVLAADLATLYAGGTLPPAPAYREYLGWVGRQDTAAAGSAWRAALAGARPTLLRPDHRTTAPGVLPETVEVTLPAEAVRRRGRTAGVTVNTLVQVAWALVLARCAGSDDVGRDDVGRDDVVFGAVVSGRPAEVPGVESMVGLLINTVPVRVRLAGTVDTLLRAVQAEQAALAPYHHVPLAELGGHLFDTVLAYESFPRPEPPPTGPRLVDVRDATHYPVTVAVVAGDELRVRVSYRPDLVPAAEAALLVERLRHTLTVLAGPDRPVADVDVLPPAERAALLPAVPGVPEETVTGRFDTWARRTPDAVAVVDGARTTTYRQLAEAAGRLAGSLAAQGIAAETAVGVALPRSTDLVVAQLGTLLAGGCYVPLDPAQPADRLRGLLAAADVRYVLAPAPPDWLPPGVRWLDPAAPSPGVPPKGCVRPESAAYVMFTSGSTGEPKGVVTTHAAVAALAADPLFAGPAHRRVLLHSPHTFDAATYEMWVPLLTGGTVVVAPPGPLAVDRLAELTAGVGALWLTAELFRTVAEVAPGALAGLTEVWAGGDVLDPAAVRRVRAACPRLTIVDGYGPTEATTFATAYRVDGVPAGAVPIGRPLAGVRAYVLDARLRPTPVGAVGELYLGGAGLARGYVGRPALTAERFVADPYAPGRLYRTGDLVRRTTTGDLEFVGRADAQVKVRGHRVEPAEVEAALLAVPGVRGAAVAARPDPAGGRRLVGYVVPADVDVPAVRRQLAERLPRHLLPAVYVPLAALPLTPHGKLDRAALPDPPDPAPRPATRVAVGRVAALCRLFAAVLGRDEVGPDDGFFELGGHSLAAMRLVAALATDLSVRVPVSAVFAAPIPALLAERLERSVPDLGLAPLLTLRAEGAATPLFCVHPGMGVGWTYAALLPHLSPDRPVYALQAPALSGGPLPGSVTAMADEYLARIAAARPTGPYRLAGRSFGGLLAYELAVRLRAAGERVELVAVLDAAPQHGPVAEPDPDLVADETLRILLRSGLVPVPAGPLSRDAVLDAVRAADGPLYGWPRRTLARAADLCARHITLAHTYRPTRYDGAVALVSATADGPGTPAKERAWRRVAADVRVSELACTHGAMLRPDQAPRVAAVLDSEEV</sequence>
<dbReference type="Gene3D" id="3.30.559.30">
    <property type="entry name" value="Nonribosomal peptide synthetase, condensation domain"/>
    <property type="match status" value="1"/>
</dbReference>
<keyword evidence="3" id="KW-0597">Phosphoprotein</keyword>
<dbReference type="Gene3D" id="2.30.38.10">
    <property type="entry name" value="Luciferase, Domain 3"/>
    <property type="match status" value="1"/>
</dbReference>
<feature type="domain" description="Carrier" evidence="4">
    <location>
        <begin position="921"/>
        <end position="996"/>
    </location>
</feature>
<dbReference type="PROSITE" id="PS00455">
    <property type="entry name" value="AMP_BINDING"/>
    <property type="match status" value="1"/>
</dbReference>
<dbReference type="Pfam" id="PF00550">
    <property type="entry name" value="PP-binding"/>
    <property type="match status" value="1"/>
</dbReference>
<evidence type="ECO:0000256" key="3">
    <source>
        <dbReference type="ARBA" id="ARBA00022553"/>
    </source>
</evidence>
<evidence type="ECO:0000313" key="5">
    <source>
        <dbReference type="EMBL" id="GID11075.1"/>
    </source>
</evidence>
<comment type="caution">
    <text evidence="5">The sequence shown here is derived from an EMBL/GenBank/DDBJ whole genome shotgun (WGS) entry which is preliminary data.</text>
</comment>